<evidence type="ECO:0000313" key="3">
    <source>
        <dbReference type="Proteomes" id="UP000092527"/>
    </source>
</evidence>
<reference evidence="2 3" key="1">
    <citation type="submission" date="2014-11" db="EMBL/GenBank/DDBJ databases">
        <title>Pan-genome of Gallibacterium spp.</title>
        <authorList>
            <person name="Kudirkiene E."/>
            <person name="Bojesen A.M."/>
        </authorList>
    </citation>
    <scope>NUCLEOTIDE SEQUENCE [LARGE SCALE GENOMIC DNA]</scope>
    <source>
        <strain evidence="2 3">18469/18</strain>
    </source>
</reference>
<organism evidence="2 3">
    <name type="scientific">Gallibacterium salpingitidis</name>
    <dbReference type="NCBI Taxonomy" id="505341"/>
    <lineage>
        <taxon>Bacteria</taxon>
        <taxon>Pseudomonadati</taxon>
        <taxon>Pseudomonadota</taxon>
        <taxon>Gammaproteobacteria</taxon>
        <taxon>Pasteurellales</taxon>
        <taxon>Pasteurellaceae</taxon>
        <taxon>Gallibacterium</taxon>
    </lineage>
</organism>
<comment type="caution">
    <text evidence="2">The sequence shown here is derived from an EMBL/GenBank/DDBJ whole genome shotgun (WGS) entry which is preliminary data.</text>
</comment>
<dbReference type="Proteomes" id="UP000092527">
    <property type="component" value="Unassembled WGS sequence"/>
</dbReference>
<keyword evidence="1" id="KW-0732">Signal</keyword>
<dbReference type="AlphaFoldDB" id="A0AB36E005"/>
<proteinExistence type="predicted"/>
<evidence type="ECO:0000256" key="1">
    <source>
        <dbReference type="SAM" id="SignalP"/>
    </source>
</evidence>
<protein>
    <submittedName>
        <fullName evidence="2">Lytic transglycosylase</fullName>
    </submittedName>
</protein>
<name>A0AB36E005_9PAST</name>
<dbReference type="SUPFAM" id="SSF53955">
    <property type="entry name" value="Lysozyme-like"/>
    <property type="match status" value="1"/>
</dbReference>
<dbReference type="RefSeq" id="WP_066422230.1">
    <property type="nucleotide sequence ID" value="NZ_JTJU01000070.1"/>
</dbReference>
<dbReference type="InterPro" id="IPR023346">
    <property type="entry name" value="Lysozyme-like_dom_sf"/>
</dbReference>
<evidence type="ECO:0000313" key="2">
    <source>
        <dbReference type="EMBL" id="OBX07509.1"/>
    </source>
</evidence>
<accession>A0AB36E005</accession>
<feature type="chain" id="PRO_5044341993" evidence="1">
    <location>
        <begin position="23"/>
        <end position="246"/>
    </location>
</feature>
<feature type="signal peptide" evidence="1">
    <location>
        <begin position="1"/>
        <end position="22"/>
    </location>
</feature>
<gene>
    <name evidence="2" type="ORF">QV09_10960</name>
</gene>
<sequence>MVYKILFSVGLASSMFVGKALAYPIPGIFHQVAEHHQVPSSLLYAIALNETGQKFTNKQIKQPYPYAINVSGKSYFYPSHTKACEALREFMSRYQLKNIDVGIAQVNLGWNGVRYFRSACDGFNVTSNLVAAAQILRDCYLERGNWLVASGCYHHPKGGYVAARYINNVKKHLSLISRSAVGNTSTKIMTAKTENWTAPPPIATWKPESESESESSNFQWILPSTTIVNTATSVTTAFIWVEPESH</sequence>
<dbReference type="EMBL" id="JTJU01000070">
    <property type="protein sequence ID" value="OBX07509.1"/>
    <property type="molecule type" value="Genomic_DNA"/>
</dbReference>